<dbReference type="AlphaFoldDB" id="A0A4Q7XYY1"/>
<evidence type="ECO:0000256" key="1">
    <source>
        <dbReference type="SAM" id="MobiDB-lite"/>
    </source>
</evidence>
<name>A0A4Q7XYY1_9BACT</name>
<reference evidence="2 3" key="1">
    <citation type="submission" date="2019-02" db="EMBL/GenBank/DDBJ databases">
        <title>Genomic Encyclopedia of Archaeal and Bacterial Type Strains, Phase II (KMG-II): from individual species to whole genera.</title>
        <authorList>
            <person name="Goeker M."/>
        </authorList>
    </citation>
    <scope>NUCLEOTIDE SEQUENCE [LARGE SCALE GENOMIC DNA]</scope>
    <source>
        <strain evidence="2 3">DSM 18101</strain>
    </source>
</reference>
<keyword evidence="3" id="KW-1185">Reference proteome</keyword>
<protein>
    <submittedName>
        <fullName evidence="2">Uncharacterized protein</fullName>
    </submittedName>
</protein>
<dbReference type="RefSeq" id="WP_130425418.1">
    <property type="nucleotide sequence ID" value="NZ_SHKW01000008.1"/>
</dbReference>
<feature type="compositionally biased region" description="Basic residues" evidence="1">
    <location>
        <begin position="8"/>
        <end position="20"/>
    </location>
</feature>
<organism evidence="2 3">
    <name type="scientific">Edaphobacter modestus</name>
    <dbReference type="NCBI Taxonomy" id="388466"/>
    <lineage>
        <taxon>Bacteria</taxon>
        <taxon>Pseudomonadati</taxon>
        <taxon>Acidobacteriota</taxon>
        <taxon>Terriglobia</taxon>
        <taxon>Terriglobales</taxon>
        <taxon>Acidobacteriaceae</taxon>
        <taxon>Edaphobacter</taxon>
    </lineage>
</organism>
<proteinExistence type="predicted"/>
<dbReference type="Proteomes" id="UP000292958">
    <property type="component" value="Unassembled WGS sequence"/>
</dbReference>
<dbReference type="EMBL" id="SHKW01000008">
    <property type="protein sequence ID" value="RZU28991.1"/>
    <property type="molecule type" value="Genomic_DNA"/>
</dbReference>
<evidence type="ECO:0000313" key="2">
    <source>
        <dbReference type="EMBL" id="RZU28991.1"/>
    </source>
</evidence>
<accession>A0A4Q7XYY1</accession>
<gene>
    <name evidence="2" type="ORF">BDD14_6578</name>
</gene>
<comment type="caution">
    <text evidence="2">The sequence shown here is derived from an EMBL/GenBank/DDBJ whole genome shotgun (WGS) entry which is preliminary data.</text>
</comment>
<evidence type="ECO:0000313" key="3">
    <source>
        <dbReference type="Proteomes" id="UP000292958"/>
    </source>
</evidence>
<sequence length="171" mass="19523">MTTAKPKAAAKKASRRKAKTARPDIMPTMDRAEFNRLLRRADFEEELPDDRLLLTFLFFKAKGDALISAMEALRYEIVKRELDNMDADGELDDEESTYVTIWNEEDMPEQVSGLILIEADSLIIRLVLEAIYLLPIVSPGILRIPHEDEELRDMFADFEPQIEIVVAGAKK</sequence>
<feature type="region of interest" description="Disordered" evidence="1">
    <location>
        <begin position="1"/>
        <end position="24"/>
    </location>
</feature>